<dbReference type="Gene3D" id="3.20.20.140">
    <property type="entry name" value="Metal-dependent hydrolases"/>
    <property type="match status" value="1"/>
</dbReference>
<dbReference type="EC" id="3.5.2.3" evidence="6"/>
<feature type="binding site" evidence="6">
    <location>
        <position position="305"/>
    </location>
    <ligand>
        <name>Zn(2+)</name>
        <dbReference type="ChEBI" id="CHEBI:29105"/>
        <label>1</label>
    </ligand>
</feature>
<evidence type="ECO:0000256" key="2">
    <source>
        <dbReference type="ARBA" id="ARBA00010286"/>
    </source>
</evidence>
<feature type="binding site" evidence="6">
    <location>
        <position position="309"/>
    </location>
    <ligand>
        <name>substrate</name>
    </ligand>
</feature>
<comment type="cofactor">
    <cofactor evidence="6">
        <name>Zn(2+)</name>
        <dbReference type="ChEBI" id="CHEBI:29105"/>
    </cofactor>
    <text evidence="6">Binds 2 Zn(2+) ions per subunit.</text>
</comment>
<dbReference type="PANTHER" id="PTHR43668">
    <property type="entry name" value="ALLANTOINASE"/>
    <property type="match status" value="1"/>
</dbReference>
<proteinExistence type="inferred from homology"/>
<feature type="binding site" evidence="6">
    <location>
        <position position="61"/>
    </location>
    <ligand>
        <name>Zn(2+)</name>
        <dbReference type="ChEBI" id="CHEBI:29105"/>
        <label>1</label>
    </ligand>
</feature>
<dbReference type="PROSITE" id="PS00483">
    <property type="entry name" value="DIHYDROOROTASE_2"/>
    <property type="match status" value="1"/>
</dbReference>
<dbReference type="InterPro" id="IPR011059">
    <property type="entry name" value="Metal-dep_hydrolase_composite"/>
</dbReference>
<evidence type="ECO:0000256" key="6">
    <source>
        <dbReference type="HAMAP-Rule" id="MF_00220"/>
    </source>
</evidence>
<feature type="binding site" evidence="6">
    <location>
        <begin position="323"/>
        <end position="324"/>
    </location>
    <ligand>
        <name>substrate</name>
    </ligand>
</feature>
<evidence type="ECO:0000259" key="7">
    <source>
        <dbReference type="Pfam" id="PF12890"/>
    </source>
</evidence>
<dbReference type="InterPro" id="IPR024403">
    <property type="entry name" value="DHOase_cat"/>
</dbReference>
<dbReference type="PANTHER" id="PTHR43668:SF2">
    <property type="entry name" value="ALLANTOINASE"/>
    <property type="match status" value="1"/>
</dbReference>
<dbReference type="InterPro" id="IPR004722">
    <property type="entry name" value="DHOase"/>
</dbReference>
<dbReference type="SUPFAM" id="SSF51556">
    <property type="entry name" value="Metallo-dependent hydrolases"/>
    <property type="match status" value="1"/>
</dbReference>
<feature type="binding site" evidence="6">
    <location>
        <position position="95"/>
    </location>
    <ligand>
        <name>substrate</name>
    </ligand>
</feature>
<accession>A0A7V3PSS3</accession>
<dbReference type="GO" id="GO:0006145">
    <property type="term" value="P:purine nucleobase catabolic process"/>
    <property type="evidence" value="ECO:0007669"/>
    <property type="project" value="TreeGrafter"/>
</dbReference>
<dbReference type="GO" id="GO:0004151">
    <property type="term" value="F:dihydroorotase activity"/>
    <property type="evidence" value="ECO:0007669"/>
    <property type="project" value="UniProtKB-UniRule"/>
</dbReference>
<feature type="binding site" evidence="6">
    <location>
        <position position="180"/>
    </location>
    <ligand>
        <name>Zn(2+)</name>
        <dbReference type="ChEBI" id="CHEBI:29105"/>
        <label>2</label>
    </ligand>
</feature>
<dbReference type="NCBIfam" id="TIGR00857">
    <property type="entry name" value="pyrC_multi"/>
    <property type="match status" value="1"/>
</dbReference>
<keyword evidence="6" id="KW-0862">Zinc</keyword>
<dbReference type="UniPathway" id="UPA00070">
    <property type="reaction ID" value="UER00117"/>
</dbReference>
<dbReference type="InterPro" id="IPR050138">
    <property type="entry name" value="DHOase/Allantoinase_Hydrolase"/>
</dbReference>
<comment type="caution">
    <text evidence="8">The sequence shown here is derived from an EMBL/GenBank/DDBJ whole genome shotgun (WGS) entry which is preliminary data.</text>
</comment>
<gene>
    <name evidence="6" type="primary">pyrC</name>
    <name evidence="8" type="ORF">ENX16_01585</name>
</gene>
<feature type="binding site" evidence="6">
    <location>
        <position position="278"/>
    </location>
    <ligand>
        <name>substrate</name>
    </ligand>
</feature>
<keyword evidence="5 6" id="KW-0665">Pyrimidine biosynthesis</keyword>
<organism evidence="8">
    <name type="scientific">candidate division WOR-3 bacterium</name>
    <dbReference type="NCBI Taxonomy" id="2052148"/>
    <lineage>
        <taxon>Bacteria</taxon>
        <taxon>Bacteria division WOR-3</taxon>
    </lineage>
</organism>
<keyword evidence="3 6" id="KW-0479">Metal-binding</keyword>
<dbReference type="SUPFAM" id="SSF51338">
    <property type="entry name" value="Composite domain of metallo-dependent hydrolases"/>
    <property type="match status" value="1"/>
</dbReference>
<feature type="binding site" evidence="6">
    <location>
        <position position="153"/>
    </location>
    <ligand>
        <name>Zn(2+)</name>
        <dbReference type="ChEBI" id="CHEBI:29105"/>
        <label>2</label>
    </ligand>
</feature>
<evidence type="ECO:0000256" key="1">
    <source>
        <dbReference type="ARBA" id="ARBA00002368"/>
    </source>
</evidence>
<dbReference type="InterPro" id="IPR032466">
    <property type="entry name" value="Metal_Hydrolase"/>
</dbReference>
<name>A0A7V3PSS3_UNCW3</name>
<dbReference type="GO" id="GO:0008270">
    <property type="term" value="F:zinc ion binding"/>
    <property type="evidence" value="ECO:0007669"/>
    <property type="project" value="UniProtKB-UniRule"/>
</dbReference>
<evidence type="ECO:0000256" key="4">
    <source>
        <dbReference type="ARBA" id="ARBA00022801"/>
    </source>
</evidence>
<feature type="binding site" evidence="6">
    <location>
        <position position="153"/>
    </location>
    <ligand>
        <name>Zn(2+)</name>
        <dbReference type="ChEBI" id="CHEBI:29105"/>
        <label>1</label>
    </ligand>
</feature>
<feature type="domain" description="Dihydroorotase catalytic" evidence="7">
    <location>
        <begin position="51"/>
        <end position="236"/>
    </location>
</feature>
<sequence>MSKILFSGGKVIDPVSGKIKKADVLVENGRIRAVGAKIQPGGAKVIDCRNRFLAPGFIDLHCHLREPGEEIKETFTSGLWSAFSSGFTQVCPMPNTSPAIDSEALIRFELEAADAAKAARIIPVGACTKNRQGKELAELGGMVQAGTRAISDDGNWVSDAGLMRRIMEYATAFNLTVMSHCEVPELVNGPADEGLVATRLGLRSSPAVAEAIAAMRDIMLAELTGCRLHICHVSSRLTVEVLRWGKARGVEVTAETCPHYFALTNAALDDFNPNLRVNPPLRSEADRKAIVRALADGTIDAIATDHAPHSPEEKEREFENAAPGIIGFETAFSLGYELLVRKRVLTLPELIARMSVVPAKILGVEPPAIVPEAEANLVVIDTELKWELTRARIFSRSANTPFLGRTMQAKVVATVLGENSYFDPEQIKL</sequence>
<comment type="similarity">
    <text evidence="2 6">Belongs to the metallo-dependent hydrolases superfamily. DHOase family. Class I DHOase subfamily.</text>
</comment>
<comment type="catalytic activity">
    <reaction evidence="6">
        <text>(S)-dihydroorotate + H2O = N-carbamoyl-L-aspartate + H(+)</text>
        <dbReference type="Rhea" id="RHEA:24296"/>
        <dbReference type="ChEBI" id="CHEBI:15377"/>
        <dbReference type="ChEBI" id="CHEBI:15378"/>
        <dbReference type="ChEBI" id="CHEBI:30864"/>
        <dbReference type="ChEBI" id="CHEBI:32814"/>
        <dbReference type="EC" id="3.5.2.3"/>
    </reaction>
</comment>
<comment type="function">
    <text evidence="1 6">Catalyzes the reversible cyclization of carbamoyl aspartate to dihydroorotate.</text>
</comment>
<evidence type="ECO:0000256" key="5">
    <source>
        <dbReference type="ARBA" id="ARBA00022975"/>
    </source>
</evidence>
<protein>
    <recommendedName>
        <fullName evidence="6">Dihydroorotase</fullName>
        <shortName evidence="6">DHOase</shortName>
        <ecNumber evidence="6">3.5.2.3</ecNumber>
    </recommendedName>
</protein>
<dbReference type="GO" id="GO:0044205">
    <property type="term" value="P:'de novo' UMP biosynthetic process"/>
    <property type="evidence" value="ECO:0007669"/>
    <property type="project" value="UniProtKB-UniRule"/>
</dbReference>
<feature type="binding site" evidence="6">
    <location>
        <position position="232"/>
    </location>
    <ligand>
        <name>Zn(2+)</name>
        <dbReference type="ChEBI" id="CHEBI:29105"/>
        <label>2</label>
    </ligand>
</feature>
<evidence type="ECO:0000256" key="3">
    <source>
        <dbReference type="ARBA" id="ARBA00022723"/>
    </source>
</evidence>
<feature type="binding site" evidence="6">
    <location>
        <begin position="63"/>
        <end position="65"/>
    </location>
    <ligand>
        <name>substrate</name>
    </ligand>
</feature>
<comment type="pathway">
    <text evidence="6">Pyrimidine metabolism; UMP biosynthesis via de novo pathway; (S)-dihydroorotate from bicarbonate: step 3/3.</text>
</comment>
<feature type="binding site" evidence="6">
    <location>
        <position position="63"/>
    </location>
    <ligand>
        <name>Zn(2+)</name>
        <dbReference type="ChEBI" id="CHEBI:29105"/>
        <label>1</label>
    </ligand>
</feature>
<dbReference type="EMBL" id="DTMZ01000028">
    <property type="protein sequence ID" value="HGD12765.1"/>
    <property type="molecule type" value="Genomic_DNA"/>
</dbReference>
<evidence type="ECO:0000313" key="8">
    <source>
        <dbReference type="EMBL" id="HGD12765.1"/>
    </source>
</evidence>
<dbReference type="GO" id="GO:0004038">
    <property type="term" value="F:allantoinase activity"/>
    <property type="evidence" value="ECO:0007669"/>
    <property type="project" value="TreeGrafter"/>
</dbReference>
<dbReference type="Gene3D" id="2.30.40.10">
    <property type="entry name" value="Urease, subunit C, domain 1"/>
    <property type="match status" value="1"/>
</dbReference>
<dbReference type="InterPro" id="IPR002195">
    <property type="entry name" value="Dihydroorotase_CS"/>
</dbReference>
<feature type="active site" evidence="6">
    <location>
        <position position="305"/>
    </location>
</feature>
<dbReference type="Pfam" id="PF12890">
    <property type="entry name" value="DHOase"/>
    <property type="match status" value="1"/>
</dbReference>
<reference evidence="8" key="1">
    <citation type="journal article" date="2020" name="mSystems">
        <title>Genome- and Community-Level Interaction Insights into Carbon Utilization and Element Cycling Functions of Hydrothermarchaeota in Hydrothermal Sediment.</title>
        <authorList>
            <person name="Zhou Z."/>
            <person name="Liu Y."/>
            <person name="Xu W."/>
            <person name="Pan J."/>
            <person name="Luo Z.H."/>
            <person name="Li M."/>
        </authorList>
    </citation>
    <scope>NUCLEOTIDE SEQUENCE [LARGE SCALE GENOMIC DNA]</scope>
    <source>
        <strain evidence="8">SpSt-914</strain>
    </source>
</reference>
<dbReference type="AlphaFoldDB" id="A0A7V3PSS3"/>
<dbReference type="GO" id="GO:0005737">
    <property type="term" value="C:cytoplasm"/>
    <property type="evidence" value="ECO:0007669"/>
    <property type="project" value="TreeGrafter"/>
</dbReference>
<keyword evidence="4 6" id="KW-0378">Hydrolase</keyword>
<dbReference type="CDD" id="cd01317">
    <property type="entry name" value="DHOase_IIa"/>
    <property type="match status" value="1"/>
</dbReference>
<dbReference type="HAMAP" id="MF_00220_B">
    <property type="entry name" value="PyrC_classI_B"/>
    <property type="match status" value="1"/>
</dbReference>